<sequence length="260" mass="27797">MTKRLSGRVALVTGAARGIGLAAATRLAEEGAHVLLSDIDADVLAEVTADLRKQDLTVDAVACDVANPQSVERMVAKAAGNWGRIDIVVNNAAISDDTPIEELSDEHWRHVLAINLDSALHVARAALPHLKQSPSGSIVNIASVQGIRGQPHAMAYATAKGGLVNLTRCMAVDFGPFGIRANAVAPGYIDTRMAEQKLDTPHEHKTDWFQDIYFKYGRMPLRRAGKVEDVAGPILFLASDDSLYVTGTVLVVDGGFTATY</sequence>
<keyword evidence="2" id="KW-1185">Reference proteome</keyword>
<accession>A0ACC5RFP3</accession>
<evidence type="ECO:0000313" key="2">
    <source>
        <dbReference type="Proteomes" id="UP000616151"/>
    </source>
</evidence>
<evidence type="ECO:0000313" key="1">
    <source>
        <dbReference type="EMBL" id="MBK1871223.1"/>
    </source>
</evidence>
<protein>
    <submittedName>
        <fullName evidence="1">SDR family oxidoreductase</fullName>
    </submittedName>
</protein>
<name>A0ACC5RFP3_9HYPH</name>
<comment type="caution">
    <text evidence="1">The sequence shown here is derived from an EMBL/GenBank/DDBJ whole genome shotgun (WGS) entry which is preliminary data.</text>
</comment>
<gene>
    <name evidence="1" type="ORF">JHL16_32960</name>
</gene>
<dbReference type="Proteomes" id="UP000616151">
    <property type="component" value="Unassembled WGS sequence"/>
</dbReference>
<dbReference type="EMBL" id="JAENHL010000008">
    <property type="protein sequence ID" value="MBK1871223.1"/>
    <property type="molecule type" value="Genomic_DNA"/>
</dbReference>
<proteinExistence type="predicted"/>
<organism evidence="1 2">
    <name type="scientific">Taklimakanibacter albus</name>
    <dbReference type="NCBI Taxonomy" id="2800327"/>
    <lineage>
        <taxon>Bacteria</taxon>
        <taxon>Pseudomonadati</taxon>
        <taxon>Pseudomonadota</taxon>
        <taxon>Alphaproteobacteria</taxon>
        <taxon>Hyphomicrobiales</taxon>
        <taxon>Aestuariivirgaceae</taxon>
        <taxon>Taklimakanibacter</taxon>
    </lineage>
</organism>
<reference evidence="1" key="1">
    <citation type="submission" date="2021-01" db="EMBL/GenBank/DDBJ databases">
        <authorList>
            <person name="Sun Q."/>
        </authorList>
    </citation>
    <scope>NUCLEOTIDE SEQUENCE</scope>
    <source>
        <strain evidence="1">YIM B02566</strain>
    </source>
</reference>